<dbReference type="Gene3D" id="3.30.1460.50">
    <property type="match status" value="1"/>
</dbReference>
<proteinExistence type="inferred from homology"/>
<feature type="compositionally biased region" description="Polar residues" evidence="8">
    <location>
        <begin position="1"/>
        <end position="17"/>
    </location>
</feature>
<dbReference type="GO" id="GO:0032446">
    <property type="term" value="P:protein modification by small protein conjugation"/>
    <property type="evidence" value="ECO:0007669"/>
    <property type="project" value="TreeGrafter"/>
</dbReference>
<keyword evidence="6" id="KW-0072">Autophagy</keyword>
<keyword evidence="3" id="KW-0808">Transferase</keyword>
<dbReference type="GO" id="GO:0061651">
    <property type="term" value="F:Atg12 conjugating enzyme activity"/>
    <property type="evidence" value="ECO:0007669"/>
    <property type="project" value="TreeGrafter"/>
</dbReference>
<dbReference type="GO" id="GO:0000045">
    <property type="term" value="P:autophagosome assembly"/>
    <property type="evidence" value="ECO:0007669"/>
    <property type="project" value="TreeGrafter"/>
</dbReference>
<evidence type="ECO:0000256" key="4">
    <source>
        <dbReference type="ARBA" id="ARBA00022786"/>
    </source>
</evidence>
<evidence type="ECO:0000256" key="5">
    <source>
        <dbReference type="ARBA" id="ARBA00022927"/>
    </source>
</evidence>
<evidence type="ECO:0000256" key="6">
    <source>
        <dbReference type="ARBA" id="ARBA00023006"/>
    </source>
</evidence>
<dbReference type="GO" id="GO:0000422">
    <property type="term" value="P:autophagy of mitochondrion"/>
    <property type="evidence" value="ECO:0007669"/>
    <property type="project" value="TreeGrafter"/>
</dbReference>
<dbReference type="OrthoDB" id="4089664at2759"/>
<keyword evidence="4" id="KW-0833">Ubl conjugation pathway</keyword>
<gene>
    <name evidence="9" type="ORF">ACJ72_07687</name>
</gene>
<feature type="compositionally biased region" description="Acidic residues" evidence="8">
    <location>
        <begin position="22"/>
        <end position="36"/>
    </location>
</feature>
<dbReference type="STRING" id="1658172.A0A1B7NMW0"/>
<evidence type="ECO:0000313" key="10">
    <source>
        <dbReference type="Proteomes" id="UP000091918"/>
    </source>
</evidence>
<sequence>MGGTLKSSEVNADSNDTAGILEPDEGDDADDDNDPEELIRQPCFSTKLQVEYNIMLSPTYHVPILYFFLHNTNNTSSDLSVKSPEGLLDVVYNRLVPTQYRSELKGVGIMGGLSIGHHPLSGFPVYFVHPCNTPDALRDVAGSGEVITTETYLILWLSLVGNCVGLHVPSALLIER</sequence>
<dbReference type="Pfam" id="PF03987">
    <property type="entry name" value="Autophagy_act_C"/>
    <property type="match status" value="1"/>
</dbReference>
<evidence type="ECO:0000256" key="1">
    <source>
        <dbReference type="ARBA" id="ARBA00005696"/>
    </source>
</evidence>
<dbReference type="GO" id="GO:0015031">
    <property type="term" value="P:protein transport"/>
    <property type="evidence" value="ECO:0007669"/>
    <property type="project" value="UniProtKB-KW"/>
</dbReference>
<reference evidence="9 10" key="1">
    <citation type="submission" date="2015-07" db="EMBL/GenBank/DDBJ databases">
        <title>Emmonsia species relationships and genome sequence.</title>
        <authorList>
            <person name="Cuomo C.A."/>
            <person name="Schwartz I.S."/>
            <person name="Kenyon C."/>
            <person name="de Hoog G.S."/>
            <person name="Govender N.P."/>
            <person name="Botha A."/>
            <person name="Moreno L."/>
            <person name="de Vries M."/>
            <person name="Munoz J.F."/>
            <person name="Stielow J.B."/>
        </authorList>
    </citation>
    <scope>NUCLEOTIDE SEQUENCE [LARGE SCALE GENOMIC DNA]</scope>
    <source>
        <strain evidence="9 10">CBS 136260</strain>
    </source>
</reference>
<dbReference type="PANTHER" id="PTHR14957:SF1">
    <property type="entry name" value="UBIQUITIN-LIKE-CONJUGATING ENZYME ATG10"/>
    <property type="match status" value="1"/>
</dbReference>
<comment type="caution">
    <text evidence="9">The sequence shown here is derived from an EMBL/GenBank/DDBJ whole genome shotgun (WGS) entry which is preliminary data.</text>
</comment>
<evidence type="ECO:0000256" key="3">
    <source>
        <dbReference type="ARBA" id="ARBA00022679"/>
    </source>
</evidence>
<dbReference type="PANTHER" id="PTHR14957">
    <property type="entry name" value="UBIQUITIN-LIKE-CONJUGATING ENZYME ATG10"/>
    <property type="match status" value="1"/>
</dbReference>
<keyword evidence="5" id="KW-0653">Protein transport</keyword>
<keyword evidence="10" id="KW-1185">Reference proteome</keyword>
<evidence type="ECO:0000313" key="9">
    <source>
        <dbReference type="EMBL" id="OAX78006.1"/>
    </source>
</evidence>
<dbReference type="EMBL" id="LGUA01001825">
    <property type="protein sequence ID" value="OAX78006.1"/>
    <property type="molecule type" value="Genomic_DNA"/>
</dbReference>
<comment type="similarity">
    <text evidence="1">Belongs to the ATG10 family.</text>
</comment>
<name>A0A1B7NMW0_9EURO</name>
<evidence type="ECO:0000256" key="2">
    <source>
        <dbReference type="ARBA" id="ARBA00021099"/>
    </source>
</evidence>
<feature type="region of interest" description="Disordered" evidence="8">
    <location>
        <begin position="1"/>
        <end position="40"/>
    </location>
</feature>
<dbReference type="Proteomes" id="UP000091918">
    <property type="component" value="Unassembled WGS sequence"/>
</dbReference>
<evidence type="ECO:0000256" key="7">
    <source>
        <dbReference type="ARBA" id="ARBA00029833"/>
    </source>
</evidence>
<protein>
    <recommendedName>
        <fullName evidence="2">Ubiquitin-like-conjugating enzyme ATG10</fullName>
    </recommendedName>
    <alternativeName>
        <fullName evidence="7">Autophagy-related protein 10</fullName>
    </alternativeName>
</protein>
<dbReference type="GO" id="GO:0005829">
    <property type="term" value="C:cytosol"/>
    <property type="evidence" value="ECO:0007669"/>
    <property type="project" value="TreeGrafter"/>
</dbReference>
<evidence type="ECO:0000256" key="8">
    <source>
        <dbReference type="SAM" id="MobiDB-lite"/>
    </source>
</evidence>
<dbReference type="InterPro" id="IPR007135">
    <property type="entry name" value="Atg3/Atg10"/>
</dbReference>
<accession>A0A1B7NMW0</accession>
<organism evidence="9 10">
    <name type="scientific">Emergomyces africanus</name>
    <dbReference type="NCBI Taxonomy" id="1955775"/>
    <lineage>
        <taxon>Eukaryota</taxon>
        <taxon>Fungi</taxon>
        <taxon>Dikarya</taxon>
        <taxon>Ascomycota</taxon>
        <taxon>Pezizomycotina</taxon>
        <taxon>Eurotiomycetes</taxon>
        <taxon>Eurotiomycetidae</taxon>
        <taxon>Onygenales</taxon>
        <taxon>Ajellomycetaceae</taxon>
        <taxon>Emergomyces</taxon>
    </lineage>
</organism>
<keyword evidence="5" id="KW-0813">Transport</keyword>
<dbReference type="AlphaFoldDB" id="A0A1B7NMW0"/>